<evidence type="ECO:0000313" key="1">
    <source>
        <dbReference type="EMBL" id="KAF2133079.1"/>
    </source>
</evidence>
<proteinExistence type="predicted"/>
<reference evidence="1" key="1">
    <citation type="journal article" date="2020" name="Stud. Mycol.">
        <title>101 Dothideomycetes genomes: a test case for predicting lifestyles and emergence of pathogens.</title>
        <authorList>
            <person name="Haridas S."/>
            <person name="Albert R."/>
            <person name="Binder M."/>
            <person name="Bloem J."/>
            <person name="Labutti K."/>
            <person name="Salamov A."/>
            <person name="Andreopoulos B."/>
            <person name="Baker S."/>
            <person name="Barry K."/>
            <person name="Bills G."/>
            <person name="Bluhm B."/>
            <person name="Cannon C."/>
            <person name="Castanera R."/>
            <person name="Culley D."/>
            <person name="Daum C."/>
            <person name="Ezra D."/>
            <person name="Gonzalez J."/>
            <person name="Henrissat B."/>
            <person name="Kuo A."/>
            <person name="Liang C."/>
            <person name="Lipzen A."/>
            <person name="Lutzoni F."/>
            <person name="Magnuson J."/>
            <person name="Mondo S."/>
            <person name="Nolan M."/>
            <person name="Ohm R."/>
            <person name="Pangilinan J."/>
            <person name="Park H.-J."/>
            <person name="Ramirez L."/>
            <person name="Alfaro M."/>
            <person name="Sun H."/>
            <person name="Tritt A."/>
            <person name="Yoshinaga Y."/>
            <person name="Zwiers L.-H."/>
            <person name="Turgeon B."/>
            <person name="Goodwin S."/>
            <person name="Spatafora J."/>
            <person name="Crous P."/>
            <person name="Grigoriev I."/>
        </authorList>
    </citation>
    <scope>NUCLEOTIDE SEQUENCE</scope>
    <source>
        <strain evidence="1">CBS 119687</strain>
    </source>
</reference>
<keyword evidence="2" id="KW-1185">Reference proteome</keyword>
<dbReference type="EMBL" id="ML977500">
    <property type="protein sequence ID" value="KAF2133079.1"/>
    <property type="molecule type" value="Genomic_DNA"/>
</dbReference>
<accession>A0A6A6AMC0</accession>
<sequence length="85" mass="9675">MRLLTQIYAVDPLALCKAIKPKFFPLVSSVSAMSCYQLFFQLYVRKFVHSLINHPLLKVRSVDHLLPLSSHSSGALRKLKRSCCL</sequence>
<dbReference type="Proteomes" id="UP000799771">
    <property type="component" value="Unassembled WGS sequence"/>
</dbReference>
<dbReference type="AlphaFoldDB" id="A0A6A6AMC0"/>
<dbReference type="PROSITE" id="PS51257">
    <property type="entry name" value="PROKAR_LIPOPROTEIN"/>
    <property type="match status" value="1"/>
</dbReference>
<evidence type="ECO:0000313" key="2">
    <source>
        <dbReference type="Proteomes" id="UP000799771"/>
    </source>
</evidence>
<protein>
    <submittedName>
        <fullName evidence="1">Uncharacterized protein</fullName>
    </submittedName>
</protein>
<name>A0A6A6AMC0_9PLEO</name>
<dbReference type="GeneID" id="54402794"/>
<gene>
    <name evidence="1" type="ORF">P153DRAFT_179198</name>
</gene>
<organism evidence="1 2">
    <name type="scientific">Dothidotthia symphoricarpi CBS 119687</name>
    <dbReference type="NCBI Taxonomy" id="1392245"/>
    <lineage>
        <taxon>Eukaryota</taxon>
        <taxon>Fungi</taxon>
        <taxon>Dikarya</taxon>
        <taxon>Ascomycota</taxon>
        <taxon>Pezizomycotina</taxon>
        <taxon>Dothideomycetes</taxon>
        <taxon>Pleosporomycetidae</taxon>
        <taxon>Pleosporales</taxon>
        <taxon>Dothidotthiaceae</taxon>
        <taxon>Dothidotthia</taxon>
    </lineage>
</organism>
<dbReference type="RefSeq" id="XP_033527466.1">
    <property type="nucleotide sequence ID" value="XM_033662362.1"/>
</dbReference>